<evidence type="ECO:0000256" key="8">
    <source>
        <dbReference type="ARBA" id="ARBA00037998"/>
    </source>
</evidence>
<evidence type="ECO:0000256" key="4">
    <source>
        <dbReference type="ARBA" id="ARBA00022692"/>
    </source>
</evidence>
<sequence>MSSAQFLELLINGLITGSIYALVGSGIALVYGTTRVLNFAHGELLMLSGYLILLFAVTLGWPLLAASAITLAIIVILGAGIQRLTIAPLLRREDWPFQVIAATIGLSIFLQSGAQLIWGEQFQAVPYFFHGIVVIGDLRMPWQRIAIFLIALAVMGACAIVLYRTKLGRIIRATAQDAEAAQAVGIPAGLVYTAVFSISAALAGVAAILLSPLISVNPWMGVSYLLKGFAVVILGGLGSFGGAVAAGFLLGLIESFSVAFAPSEWRDVVAFTFLIAVIWVRPNGLFSGREA</sequence>
<dbReference type="RefSeq" id="WP_163045361.1">
    <property type="nucleotide sequence ID" value="NZ_JAAAMJ010000016.1"/>
</dbReference>
<protein>
    <submittedName>
        <fullName evidence="10">Branched-chain amino acid ABC transporter permease</fullName>
    </submittedName>
</protein>
<evidence type="ECO:0000256" key="7">
    <source>
        <dbReference type="ARBA" id="ARBA00023136"/>
    </source>
</evidence>
<accession>A0A6L9MLG3</accession>
<keyword evidence="2" id="KW-0813">Transport</keyword>
<feature type="transmembrane region" description="Helical" evidence="9">
    <location>
        <begin position="99"/>
        <end position="118"/>
    </location>
</feature>
<dbReference type="EMBL" id="JAAAMJ010000016">
    <property type="protein sequence ID" value="NDV88512.1"/>
    <property type="molecule type" value="Genomic_DNA"/>
</dbReference>
<keyword evidence="7 9" id="KW-0472">Membrane</keyword>
<dbReference type="PANTHER" id="PTHR11795">
    <property type="entry name" value="BRANCHED-CHAIN AMINO ACID TRANSPORT SYSTEM PERMEASE PROTEIN LIVH"/>
    <property type="match status" value="1"/>
</dbReference>
<evidence type="ECO:0000256" key="5">
    <source>
        <dbReference type="ARBA" id="ARBA00022970"/>
    </source>
</evidence>
<feature type="transmembrane region" description="Helical" evidence="9">
    <location>
        <begin position="145"/>
        <end position="163"/>
    </location>
</feature>
<comment type="similarity">
    <text evidence="8">Belongs to the binding-protein-dependent transport system permease family. LivHM subfamily.</text>
</comment>
<evidence type="ECO:0000256" key="6">
    <source>
        <dbReference type="ARBA" id="ARBA00022989"/>
    </source>
</evidence>
<dbReference type="InterPro" id="IPR052157">
    <property type="entry name" value="BCAA_transport_permease"/>
</dbReference>
<dbReference type="Pfam" id="PF02653">
    <property type="entry name" value="BPD_transp_2"/>
    <property type="match status" value="1"/>
</dbReference>
<comment type="subcellular location">
    <subcellularLocation>
        <location evidence="1">Cell membrane</location>
        <topology evidence="1">Multi-pass membrane protein</topology>
    </subcellularLocation>
</comment>
<feature type="transmembrane region" description="Helical" evidence="9">
    <location>
        <begin position="51"/>
        <end position="78"/>
    </location>
</feature>
<comment type="caution">
    <text evidence="10">The sequence shown here is derived from an EMBL/GenBank/DDBJ whole genome shotgun (WGS) entry which is preliminary data.</text>
</comment>
<evidence type="ECO:0000256" key="3">
    <source>
        <dbReference type="ARBA" id="ARBA00022475"/>
    </source>
</evidence>
<dbReference type="Proteomes" id="UP000476332">
    <property type="component" value="Unassembled WGS sequence"/>
</dbReference>
<evidence type="ECO:0000256" key="2">
    <source>
        <dbReference type="ARBA" id="ARBA00022448"/>
    </source>
</evidence>
<keyword evidence="5" id="KW-0029">Amino-acid transport</keyword>
<reference evidence="10 11" key="1">
    <citation type="submission" date="2020-01" db="EMBL/GenBank/DDBJ databases">
        <title>Genomes of bacteria type strains.</title>
        <authorList>
            <person name="Chen J."/>
            <person name="Zhu S."/>
            <person name="Chen J."/>
        </authorList>
    </citation>
    <scope>NUCLEOTIDE SEQUENCE [LARGE SCALE GENOMIC DNA]</scope>
    <source>
        <strain evidence="10 11">KCTC 52919</strain>
    </source>
</reference>
<keyword evidence="4 9" id="KW-0812">Transmembrane</keyword>
<dbReference type="GO" id="GO:0005886">
    <property type="term" value="C:plasma membrane"/>
    <property type="evidence" value="ECO:0007669"/>
    <property type="project" value="UniProtKB-SubCell"/>
</dbReference>
<dbReference type="PANTHER" id="PTHR11795:SF445">
    <property type="entry name" value="AMINO ACID ABC TRANSPORTER PERMEASE PROTEIN"/>
    <property type="match status" value="1"/>
</dbReference>
<evidence type="ECO:0000256" key="9">
    <source>
        <dbReference type="SAM" id="Phobius"/>
    </source>
</evidence>
<organism evidence="10 11">
    <name type="scientific">Aurantimonas aggregata</name>
    <dbReference type="NCBI Taxonomy" id="2047720"/>
    <lineage>
        <taxon>Bacteria</taxon>
        <taxon>Pseudomonadati</taxon>
        <taxon>Pseudomonadota</taxon>
        <taxon>Alphaproteobacteria</taxon>
        <taxon>Hyphomicrobiales</taxon>
        <taxon>Aurantimonadaceae</taxon>
        <taxon>Aurantimonas</taxon>
    </lineage>
</organism>
<name>A0A6L9MLG3_9HYPH</name>
<dbReference type="GO" id="GO:0006865">
    <property type="term" value="P:amino acid transport"/>
    <property type="evidence" value="ECO:0007669"/>
    <property type="project" value="UniProtKB-KW"/>
</dbReference>
<proteinExistence type="inferred from homology"/>
<keyword evidence="3" id="KW-1003">Cell membrane</keyword>
<evidence type="ECO:0000256" key="1">
    <source>
        <dbReference type="ARBA" id="ARBA00004651"/>
    </source>
</evidence>
<feature type="transmembrane region" description="Helical" evidence="9">
    <location>
        <begin position="9"/>
        <end position="31"/>
    </location>
</feature>
<dbReference type="InterPro" id="IPR001851">
    <property type="entry name" value="ABC_transp_permease"/>
</dbReference>
<keyword evidence="6 9" id="KW-1133">Transmembrane helix</keyword>
<dbReference type="GO" id="GO:0022857">
    <property type="term" value="F:transmembrane transporter activity"/>
    <property type="evidence" value="ECO:0007669"/>
    <property type="project" value="InterPro"/>
</dbReference>
<dbReference type="AlphaFoldDB" id="A0A6L9MLG3"/>
<evidence type="ECO:0000313" key="11">
    <source>
        <dbReference type="Proteomes" id="UP000476332"/>
    </source>
</evidence>
<gene>
    <name evidence="10" type="ORF">GTW51_17565</name>
</gene>
<keyword evidence="11" id="KW-1185">Reference proteome</keyword>
<feature type="transmembrane region" description="Helical" evidence="9">
    <location>
        <begin position="229"/>
        <end position="253"/>
    </location>
</feature>
<dbReference type="CDD" id="cd06582">
    <property type="entry name" value="TM_PBP1_LivH_like"/>
    <property type="match status" value="1"/>
</dbReference>
<feature type="transmembrane region" description="Helical" evidence="9">
    <location>
        <begin position="184"/>
        <end position="209"/>
    </location>
</feature>
<evidence type="ECO:0000313" key="10">
    <source>
        <dbReference type="EMBL" id="NDV88512.1"/>
    </source>
</evidence>